<reference evidence="1" key="1">
    <citation type="journal article" date="2020" name="mSystems">
        <title>Genome- and Community-Level Interaction Insights into Carbon Utilization and Element Cycling Functions of Hydrothermarchaeota in Hydrothermal Sediment.</title>
        <authorList>
            <person name="Zhou Z."/>
            <person name="Liu Y."/>
            <person name="Xu W."/>
            <person name="Pan J."/>
            <person name="Luo Z.H."/>
            <person name="Li M."/>
        </authorList>
    </citation>
    <scope>NUCLEOTIDE SEQUENCE [LARGE SCALE GENOMIC DNA]</scope>
    <source>
        <strain evidence="1">SpSt-413</strain>
    </source>
</reference>
<comment type="caution">
    <text evidence="1">The sequence shown here is derived from an EMBL/GenBank/DDBJ whole genome shotgun (WGS) entry which is preliminary data.</text>
</comment>
<proteinExistence type="predicted"/>
<dbReference type="AlphaFoldDB" id="A0A7C4EID0"/>
<organism evidence="1">
    <name type="scientific">Fundidesulfovibrio putealis</name>
    <dbReference type="NCBI Taxonomy" id="270496"/>
    <lineage>
        <taxon>Bacteria</taxon>
        <taxon>Pseudomonadati</taxon>
        <taxon>Thermodesulfobacteriota</taxon>
        <taxon>Desulfovibrionia</taxon>
        <taxon>Desulfovibrionales</taxon>
        <taxon>Desulfovibrionaceae</taxon>
        <taxon>Fundidesulfovibrio</taxon>
    </lineage>
</organism>
<gene>
    <name evidence="1" type="ORF">ENR59_07115</name>
</gene>
<name>A0A7C4EID0_9BACT</name>
<dbReference type="EMBL" id="DSRP01000491">
    <property type="protein sequence ID" value="HGG92708.1"/>
    <property type="molecule type" value="Genomic_DNA"/>
</dbReference>
<protein>
    <submittedName>
        <fullName evidence="1">Uncharacterized protein</fullName>
    </submittedName>
</protein>
<sequence length="80" mass="9052">MTGLPCVGCGWCCLTDQCQESHILHGYRERCPEVYWDDGAGRYLCRLAGQTRFRELLGMGQGCCAPLNGWRADVRNRDPE</sequence>
<accession>A0A7C4EID0</accession>
<evidence type="ECO:0000313" key="1">
    <source>
        <dbReference type="EMBL" id="HGG92708.1"/>
    </source>
</evidence>